<comment type="caution">
    <text evidence="2">The sequence shown here is derived from an EMBL/GenBank/DDBJ whole genome shotgun (WGS) entry which is preliminary data.</text>
</comment>
<feature type="domain" description="Heterokaryon incompatibility" evidence="1">
    <location>
        <begin position="94"/>
        <end position="254"/>
    </location>
</feature>
<sequence length="562" mass="63287">MVQDEGAPFNNESVQNSLSNTSVQILSIDKSTGSLATLTLAKKWVKNCIDNHEKCTIKFDSIMPSRLLEIGLSKEKENYQVRLCTSNIPPGTRYATLSHVWGSLDFVKLVKDNVSDFQKDIPLSSLTKTFQDALKVASEFGFHYLWIDSLCIIQNDADDWQRESAHMASVYGGSSLNIAATGARDGNDGLFFDRNLDLVRGVELMTSVEKTNRPEIRETNGDISRLAGICTETNFYRRACLKSPLFQRAWTVQERFLTPRTLHFSKHRVILECRAYVYHEIFPGSYPDHSLSLIQVDNIRGDDFRLSWCNVVDIYSRSKLTVSSDKLVALSGIAKYFARKYNAQYLSGIWKEHLPIALLWHADDECVEGPLLLRGPSWSWPSRNGVIAYLGFYSHFGWADNTSNNIWDVGDFKILDIQVNVTPPDSFGHCLGGTIRIACAKLPVGTDISIERYDSPVLIGEELCMIDLYFDNGRHHSKAYLLKITALLPKADHEAGLLITPVAGRKGFFTRIGVYKARWGGEKVLENVRSNPEPLCDDELSLYEEISGINEAGKQMYIITLI</sequence>
<dbReference type="InterPro" id="IPR010730">
    <property type="entry name" value="HET"/>
</dbReference>
<dbReference type="PANTHER" id="PTHR33112:SF8">
    <property type="entry name" value="HETEROKARYON INCOMPATIBILITY DOMAIN-CONTAINING PROTEIN"/>
    <property type="match status" value="1"/>
</dbReference>
<evidence type="ECO:0000313" key="3">
    <source>
        <dbReference type="Proteomes" id="UP001152300"/>
    </source>
</evidence>
<gene>
    <name evidence="2" type="ORF">OCU04_010091</name>
</gene>
<protein>
    <recommendedName>
        <fullName evidence="1">Heterokaryon incompatibility domain-containing protein</fullName>
    </recommendedName>
</protein>
<organism evidence="2 3">
    <name type="scientific">Sclerotinia nivalis</name>
    <dbReference type="NCBI Taxonomy" id="352851"/>
    <lineage>
        <taxon>Eukaryota</taxon>
        <taxon>Fungi</taxon>
        <taxon>Dikarya</taxon>
        <taxon>Ascomycota</taxon>
        <taxon>Pezizomycotina</taxon>
        <taxon>Leotiomycetes</taxon>
        <taxon>Helotiales</taxon>
        <taxon>Sclerotiniaceae</taxon>
        <taxon>Sclerotinia</taxon>
    </lineage>
</organism>
<name>A0A9X0AF24_9HELO</name>
<dbReference type="OrthoDB" id="5362512at2759"/>
<accession>A0A9X0AF24</accession>
<dbReference type="Pfam" id="PF06985">
    <property type="entry name" value="HET"/>
    <property type="match status" value="1"/>
</dbReference>
<proteinExistence type="predicted"/>
<dbReference type="Proteomes" id="UP001152300">
    <property type="component" value="Unassembled WGS sequence"/>
</dbReference>
<keyword evidence="3" id="KW-1185">Reference proteome</keyword>
<evidence type="ECO:0000259" key="1">
    <source>
        <dbReference type="Pfam" id="PF06985"/>
    </source>
</evidence>
<evidence type="ECO:0000313" key="2">
    <source>
        <dbReference type="EMBL" id="KAJ8061013.1"/>
    </source>
</evidence>
<dbReference type="AlphaFoldDB" id="A0A9X0AF24"/>
<dbReference type="PANTHER" id="PTHR33112">
    <property type="entry name" value="DOMAIN PROTEIN, PUTATIVE-RELATED"/>
    <property type="match status" value="1"/>
</dbReference>
<reference evidence="2" key="1">
    <citation type="submission" date="2022-11" db="EMBL/GenBank/DDBJ databases">
        <title>Genome Resource of Sclerotinia nivalis Strain SnTB1, a Plant Pathogen Isolated from American Ginseng.</title>
        <authorList>
            <person name="Fan S."/>
        </authorList>
    </citation>
    <scope>NUCLEOTIDE SEQUENCE</scope>
    <source>
        <strain evidence="2">SnTB1</strain>
    </source>
</reference>
<dbReference type="EMBL" id="JAPEIS010000012">
    <property type="protein sequence ID" value="KAJ8061013.1"/>
    <property type="molecule type" value="Genomic_DNA"/>
</dbReference>